<protein>
    <recommendedName>
        <fullName evidence="5">Vacuolar protein sorting-associated protein 28</fullName>
    </recommendedName>
    <alternativeName>
        <fullName evidence="5">ESCRT-I complex subunit VPS28</fullName>
    </alternativeName>
</protein>
<keyword evidence="3 5" id="KW-0967">Endosome</keyword>
<comment type="function">
    <text evidence="5">Component of the ESCRT-I complex (endosomal sorting complex required for transport I), a regulator of vesicular trafficking process.</text>
</comment>
<accession>A0A2V1AG72</accession>
<dbReference type="InterPro" id="IPR017899">
    <property type="entry name" value="VPS28_C"/>
</dbReference>
<feature type="domain" description="VPS28 N-terminal" evidence="8">
    <location>
        <begin position="18"/>
        <end position="146"/>
    </location>
</feature>
<dbReference type="Pfam" id="PF03997">
    <property type="entry name" value="VPS28"/>
    <property type="match status" value="1"/>
</dbReference>
<evidence type="ECO:0000256" key="2">
    <source>
        <dbReference type="ARBA" id="ARBA00022448"/>
    </source>
</evidence>
<keyword evidence="10" id="KW-1185">Reference proteome</keyword>
<dbReference type="InterPro" id="IPR038358">
    <property type="entry name" value="VPS28_N_sf"/>
</dbReference>
<reference evidence="9 10" key="1">
    <citation type="submission" date="2017-12" db="EMBL/GenBank/DDBJ databases">
        <title>Genome Sequence of the Amphotericin B-resistant Candida duobushaemulonii strain, B09383.</title>
        <authorList>
            <person name="Chow N.A."/>
            <person name="Gade L."/>
            <person name="Batra D."/>
            <person name="Rowe L.A."/>
            <person name="Loparev V.N."/>
            <person name="Litvintseva A.P."/>
        </authorList>
    </citation>
    <scope>NUCLEOTIDE SEQUENCE [LARGE SCALE GENOMIC DNA]</scope>
    <source>
        <strain evidence="9 10">B09383</strain>
    </source>
</reference>
<evidence type="ECO:0000256" key="5">
    <source>
        <dbReference type="PIRNR" id="PIRNR017535"/>
    </source>
</evidence>
<dbReference type="GeneID" id="37004837"/>
<dbReference type="InterPro" id="IPR037202">
    <property type="entry name" value="ESCRT_assembly_dom"/>
</dbReference>
<dbReference type="SUPFAM" id="SSF140111">
    <property type="entry name" value="Endosomal sorting complex assembly domain"/>
    <property type="match status" value="1"/>
</dbReference>
<evidence type="ECO:0000313" key="9">
    <source>
        <dbReference type="EMBL" id="PVH16544.1"/>
    </source>
</evidence>
<comment type="subcellular location">
    <subcellularLocation>
        <location evidence="1">Endosome</location>
    </subcellularLocation>
</comment>
<dbReference type="PROSITE" id="PS51313">
    <property type="entry name" value="VPS28_N"/>
    <property type="match status" value="1"/>
</dbReference>
<proteinExistence type="inferred from homology"/>
<gene>
    <name evidence="9" type="ORF">CXQ87_004838</name>
</gene>
<dbReference type="InterPro" id="IPR037206">
    <property type="entry name" value="VPS28_C_sf"/>
</dbReference>
<sequence>MSGLPAYAPTANTSYQPANNPNVNFHQEFSRTSLLTTTVHKSVYESLCEIYSIATVMEMIENSFLKDYITDKEKYTSTVMRMINQYQMLVKGFGKTPTHKQVLAEILPGIDDTHSNLLQLMQQAFRMHVPLAVERLTSGVPATIQHFHTVVESSSEPKEESTAQGSASASASARLVAEATGSFITLMDALKLNYKTKSQLHPLLSDLVVSLNDLVSRENDASKPIDFPGKSKLVGWLIKLNNLGDDEELAQHDIDQFLDELDEAYKGFFNSLE</sequence>
<evidence type="ECO:0000256" key="6">
    <source>
        <dbReference type="PROSITE-ProRule" id="PRU00642"/>
    </source>
</evidence>
<dbReference type="PANTHER" id="PTHR12937:SF0">
    <property type="entry name" value="VACUOLAR PROTEIN SORTING-ASSOCIATED PROTEIN 28 HOMOLOG"/>
    <property type="match status" value="1"/>
</dbReference>
<dbReference type="VEuPathDB" id="FungiDB:CXQ87_004838"/>
<organism evidence="9 10">
    <name type="scientific">Candidozyma duobushaemuli</name>
    <dbReference type="NCBI Taxonomy" id="1231522"/>
    <lineage>
        <taxon>Eukaryota</taxon>
        <taxon>Fungi</taxon>
        <taxon>Dikarya</taxon>
        <taxon>Ascomycota</taxon>
        <taxon>Saccharomycotina</taxon>
        <taxon>Pichiomycetes</taxon>
        <taxon>Metschnikowiaceae</taxon>
        <taxon>Candidozyma</taxon>
    </lineage>
</organism>
<name>A0A2V1AG72_9ASCO</name>
<dbReference type="EMBL" id="PKFP01000005">
    <property type="protein sequence ID" value="PVH16544.1"/>
    <property type="molecule type" value="Genomic_DNA"/>
</dbReference>
<comment type="caution">
    <text evidence="9">The sequence shown here is derived from an EMBL/GenBank/DDBJ whole genome shotgun (WGS) entry which is preliminary data.</text>
</comment>
<dbReference type="GO" id="GO:0044877">
    <property type="term" value="F:protein-containing complex binding"/>
    <property type="evidence" value="ECO:0007669"/>
    <property type="project" value="TreeGrafter"/>
</dbReference>
<evidence type="ECO:0000259" key="7">
    <source>
        <dbReference type="PROSITE" id="PS51310"/>
    </source>
</evidence>
<dbReference type="PIRSF" id="PIRSF017535">
    <property type="entry name" value="VPS28"/>
    <property type="match status" value="1"/>
</dbReference>
<dbReference type="AlphaFoldDB" id="A0A2V1AG72"/>
<dbReference type="GO" id="GO:0000813">
    <property type="term" value="C:ESCRT I complex"/>
    <property type="evidence" value="ECO:0007669"/>
    <property type="project" value="UniProtKB-UniRule"/>
</dbReference>
<dbReference type="Gene3D" id="1.20.120.1130">
    <property type="match status" value="1"/>
</dbReference>
<comment type="similarity">
    <text evidence="5 6">Belongs to the VPS28 family.</text>
</comment>
<evidence type="ECO:0000259" key="8">
    <source>
        <dbReference type="PROSITE" id="PS51313"/>
    </source>
</evidence>
<dbReference type="InterPro" id="IPR007143">
    <property type="entry name" value="Vps28"/>
</dbReference>
<keyword evidence="4 5" id="KW-0653">Protein transport</keyword>
<dbReference type="Gene3D" id="1.20.1440.200">
    <property type="match status" value="1"/>
</dbReference>
<evidence type="ECO:0000256" key="1">
    <source>
        <dbReference type="ARBA" id="ARBA00004177"/>
    </source>
</evidence>
<dbReference type="PANTHER" id="PTHR12937">
    <property type="entry name" value="VACUOLAR PROTEIN SORTING 28, ISOFORM 2 VPS28"/>
    <property type="match status" value="1"/>
</dbReference>
<dbReference type="Proteomes" id="UP000244406">
    <property type="component" value="Unassembled WGS sequence"/>
</dbReference>
<dbReference type="PROSITE" id="PS51310">
    <property type="entry name" value="VPS28_C"/>
    <property type="match status" value="1"/>
</dbReference>
<dbReference type="InterPro" id="IPR017898">
    <property type="entry name" value="VPS28_N"/>
</dbReference>
<dbReference type="RefSeq" id="XP_025337484.1">
    <property type="nucleotide sequence ID" value="XM_025483271.1"/>
</dbReference>
<feature type="domain" description="VPS28 C-terminal" evidence="7">
    <location>
        <begin position="171"/>
        <end position="273"/>
    </location>
</feature>
<dbReference type="GO" id="GO:0043328">
    <property type="term" value="P:protein transport to vacuole involved in ubiquitin-dependent protein catabolic process via the multivesicular body sorting pathway"/>
    <property type="evidence" value="ECO:0007669"/>
    <property type="project" value="TreeGrafter"/>
</dbReference>
<evidence type="ECO:0000256" key="4">
    <source>
        <dbReference type="ARBA" id="ARBA00022927"/>
    </source>
</evidence>
<dbReference type="SUPFAM" id="SSF140427">
    <property type="entry name" value="VPS28 C-terminal domain-like"/>
    <property type="match status" value="1"/>
</dbReference>
<keyword evidence="2 5" id="KW-0813">Transport</keyword>
<evidence type="ECO:0000313" key="10">
    <source>
        <dbReference type="Proteomes" id="UP000244406"/>
    </source>
</evidence>
<evidence type="ECO:0000256" key="3">
    <source>
        <dbReference type="ARBA" id="ARBA00022753"/>
    </source>
</evidence>